<dbReference type="EMBL" id="CAJNOQ010032365">
    <property type="protein sequence ID" value="CAF1584728.1"/>
    <property type="molecule type" value="Genomic_DNA"/>
</dbReference>
<dbReference type="Proteomes" id="UP000681722">
    <property type="component" value="Unassembled WGS sequence"/>
</dbReference>
<dbReference type="GO" id="GO:0006998">
    <property type="term" value="P:nuclear envelope organization"/>
    <property type="evidence" value="ECO:0007669"/>
    <property type="project" value="TreeGrafter"/>
</dbReference>
<evidence type="ECO:0000259" key="4">
    <source>
        <dbReference type="PROSITE" id="PS51842"/>
    </source>
</evidence>
<comment type="caution">
    <text evidence="6">The sequence shown here is derived from an EMBL/GenBank/DDBJ whole genome shotgun (WGS) entry which is preliminary data.</text>
</comment>
<dbReference type="Pfam" id="PF00038">
    <property type="entry name" value="Filament"/>
    <property type="match status" value="1"/>
</dbReference>
<dbReference type="GO" id="GO:0051664">
    <property type="term" value="P:nuclear pore localization"/>
    <property type="evidence" value="ECO:0007669"/>
    <property type="project" value="TreeGrafter"/>
</dbReference>
<dbReference type="OrthoDB" id="102442at2759"/>
<dbReference type="EMBL" id="CAJOBA010004667">
    <property type="protein sequence ID" value="CAF3719840.1"/>
    <property type="molecule type" value="Genomic_DNA"/>
</dbReference>
<dbReference type="GO" id="GO:0007097">
    <property type="term" value="P:nuclear migration"/>
    <property type="evidence" value="ECO:0007669"/>
    <property type="project" value="TreeGrafter"/>
</dbReference>
<dbReference type="GO" id="GO:0005652">
    <property type="term" value="C:nuclear lamina"/>
    <property type="evidence" value="ECO:0007669"/>
    <property type="project" value="TreeGrafter"/>
</dbReference>
<dbReference type="GO" id="GO:0031507">
    <property type="term" value="P:heterochromatin formation"/>
    <property type="evidence" value="ECO:0007669"/>
    <property type="project" value="TreeGrafter"/>
</dbReference>
<dbReference type="InterPro" id="IPR039008">
    <property type="entry name" value="IF_rod_dom"/>
</dbReference>
<dbReference type="PANTHER" id="PTHR45721">
    <property type="entry name" value="LAMIN DM0-RELATED"/>
    <property type="match status" value="1"/>
</dbReference>
<organism evidence="6 9">
    <name type="scientific">Didymodactylos carnosus</name>
    <dbReference type="NCBI Taxonomy" id="1234261"/>
    <lineage>
        <taxon>Eukaryota</taxon>
        <taxon>Metazoa</taxon>
        <taxon>Spiralia</taxon>
        <taxon>Gnathifera</taxon>
        <taxon>Rotifera</taxon>
        <taxon>Eurotatoria</taxon>
        <taxon>Bdelloidea</taxon>
        <taxon>Philodinida</taxon>
        <taxon>Philodinidae</taxon>
        <taxon>Didymodactylos</taxon>
    </lineage>
</organism>
<dbReference type="GO" id="GO:0005882">
    <property type="term" value="C:intermediate filament"/>
    <property type="evidence" value="ECO:0007669"/>
    <property type="project" value="UniProtKB-KW"/>
</dbReference>
<dbReference type="PROSITE" id="PS51842">
    <property type="entry name" value="IF_ROD_2"/>
    <property type="match status" value="1"/>
</dbReference>
<evidence type="ECO:0000313" key="8">
    <source>
        <dbReference type="EMBL" id="CAF4453751.1"/>
    </source>
</evidence>
<name>A0A815ZH50_9BILA</name>
<evidence type="ECO:0000256" key="2">
    <source>
        <dbReference type="ARBA" id="ARBA00023054"/>
    </source>
</evidence>
<evidence type="ECO:0000313" key="9">
    <source>
        <dbReference type="Proteomes" id="UP000663829"/>
    </source>
</evidence>
<feature type="coiled-coil region" evidence="3">
    <location>
        <begin position="85"/>
        <end position="133"/>
    </location>
</feature>
<evidence type="ECO:0000313" key="7">
    <source>
        <dbReference type="EMBL" id="CAF3719840.1"/>
    </source>
</evidence>
<reference evidence="6" key="1">
    <citation type="submission" date="2021-02" db="EMBL/GenBank/DDBJ databases">
        <authorList>
            <person name="Nowell W R."/>
        </authorList>
    </citation>
    <scope>NUCLEOTIDE SEQUENCE</scope>
</reference>
<dbReference type="AlphaFoldDB" id="A0A815ZH50"/>
<evidence type="ECO:0000313" key="6">
    <source>
        <dbReference type="EMBL" id="CAF1584728.1"/>
    </source>
</evidence>
<dbReference type="Proteomes" id="UP000682733">
    <property type="component" value="Unassembled WGS sequence"/>
</dbReference>
<keyword evidence="1" id="KW-0403">Intermediate filament</keyword>
<dbReference type="Gene3D" id="1.20.5.1160">
    <property type="entry name" value="Vasodilator-stimulated phosphoprotein"/>
    <property type="match status" value="1"/>
</dbReference>
<dbReference type="EMBL" id="CAJNOK010004661">
    <property type="protein sequence ID" value="CAF0945133.1"/>
    <property type="molecule type" value="Genomic_DNA"/>
</dbReference>
<proteinExistence type="predicted"/>
<evidence type="ECO:0000256" key="3">
    <source>
        <dbReference type="SAM" id="Coils"/>
    </source>
</evidence>
<feature type="domain" description="IF rod" evidence="4">
    <location>
        <begin position="95"/>
        <end position="276"/>
    </location>
</feature>
<keyword evidence="2 3" id="KW-0175">Coiled coil</keyword>
<dbReference type="EMBL" id="CAJOBC010098390">
    <property type="protein sequence ID" value="CAF4453751.1"/>
    <property type="molecule type" value="Genomic_DNA"/>
</dbReference>
<gene>
    <name evidence="6" type="ORF">GPM918_LOCUS41336</name>
    <name evidence="5" type="ORF">OVA965_LOCUS11848</name>
    <name evidence="8" type="ORF">SRO942_LOCUS42374</name>
    <name evidence="7" type="ORF">TMI583_LOCUS11854</name>
</gene>
<accession>A0A815ZH50</accession>
<dbReference type="Proteomes" id="UP000677228">
    <property type="component" value="Unassembled WGS sequence"/>
</dbReference>
<dbReference type="Proteomes" id="UP000663829">
    <property type="component" value="Unassembled WGS sequence"/>
</dbReference>
<protein>
    <recommendedName>
        <fullName evidence="4">IF rod domain-containing protein</fullName>
    </recommendedName>
</protein>
<feature type="coiled-coil region" evidence="3">
    <location>
        <begin position="212"/>
        <end position="246"/>
    </location>
</feature>
<sequence>MNQSQEDDYHDASSYSSYRSQITPRTINIQRARNMAPTNGVMTRMIQSYTSHGTSFGAFGSGGLASLANFGTGIPLKSGRAGLAFVDINDAREREKRALAELNDKFAQYVEKVRFLEAQNRKLQMELEALQNRSGHGSSRIKEMYDVELAEARKLIDDTTKDCAASDIKAQKAIHDVARYKQRYGEVLSSQNADRLRIDRLHQQIAENVAQIELFRRRLTDLDDEMRRYKAETQRLTSEIARLQNEIQQETFFRTTLEGEKLGLEDEITTLKDMRE</sequence>
<evidence type="ECO:0000313" key="5">
    <source>
        <dbReference type="EMBL" id="CAF0945133.1"/>
    </source>
</evidence>
<evidence type="ECO:0000256" key="1">
    <source>
        <dbReference type="ARBA" id="ARBA00022754"/>
    </source>
</evidence>
<keyword evidence="9" id="KW-1185">Reference proteome</keyword>
<dbReference type="SUPFAM" id="SSF64593">
    <property type="entry name" value="Intermediate filament protein, coiled coil region"/>
    <property type="match status" value="1"/>
</dbReference>
<dbReference type="GO" id="GO:0090435">
    <property type="term" value="P:protein localization to nuclear envelope"/>
    <property type="evidence" value="ECO:0007669"/>
    <property type="project" value="TreeGrafter"/>
</dbReference>
<dbReference type="PANTHER" id="PTHR45721:SF12">
    <property type="entry name" value="INTERMEDIATE FILAMENT PROTEIN IFA-1"/>
    <property type="match status" value="1"/>
</dbReference>
<dbReference type="GO" id="GO:0005200">
    <property type="term" value="F:structural constituent of cytoskeleton"/>
    <property type="evidence" value="ECO:0007669"/>
    <property type="project" value="TreeGrafter"/>
</dbReference>